<reference evidence="2" key="3">
    <citation type="submission" date="2023-12" db="EMBL/GenBank/DDBJ databases">
        <authorList>
            <person name="Sun Q."/>
            <person name="Inoue M."/>
        </authorList>
    </citation>
    <scope>NUCLEOTIDE SEQUENCE</scope>
    <source>
        <strain evidence="2">JCM 9687</strain>
    </source>
</reference>
<dbReference type="EMBL" id="BAAAYK010000010">
    <property type="protein sequence ID" value="GAA3352960.1"/>
    <property type="molecule type" value="Genomic_DNA"/>
</dbReference>
<dbReference type="Proteomes" id="UP001500483">
    <property type="component" value="Unassembled WGS sequence"/>
</dbReference>
<gene>
    <name evidence="1" type="ORF">GCM10020366_04540</name>
    <name evidence="2" type="ORF">GCM10020366_16250</name>
</gene>
<reference evidence="3" key="2">
    <citation type="journal article" date="2019" name="Int. J. Syst. Evol. Microbiol.">
        <title>The Global Catalogue of Microorganisms (GCM) 10K type strain sequencing project: providing services to taxonomists for standard genome sequencing and annotation.</title>
        <authorList>
            <consortium name="The Broad Institute Genomics Platform"/>
            <consortium name="The Broad Institute Genome Sequencing Center for Infectious Disease"/>
            <person name="Wu L."/>
            <person name="Ma J."/>
        </authorList>
    </citation>
    <scope>NUCLEOTIDE SEQUENCE [LARGE SCALE GENOMIC DNA]</scope>
    <source>
        <strain evidence="3">JCM 9687</strain>
    </source>
</reference>
<name>A0ABP6RK65_9PSEU</name>
<comment type="caution">
    <text evidence="2">The sequence shown here is derived from an EMBL/GenBank/DDBJ whole genome shotgun (WGS) entry which is preliminary data.</text>
</comment>
<reference evidence="2" key="1">
    <citation type="journal article" date="2014" name="Int. J. Syst. Evol. Microbiol.">
        <title>Complete genome of a new Firmicutes species belonging to the dominant human colonic microbiota ('Ruminococcus bicirculans') reveals two chromosomes and a selective capacity to utilize plant glucans.</title>
        <authorList>
            <consortium name="NISC Comparative Sequencing Program"/>
            <person name="Wegmann U."/>
            <person name="Louis P."/>
            <person name="Goesmann A."/>
            <person name="Henrissat B."/>
            <person name="Duncan S.H."/>
            <person name="Flint H.J."/>
        </authorList>
    </citation>
    <scope>NUCLEOTIDE SEQUENCE</scope>
    <source>
        <strain evidence="2">JCM 9687</strain>
    </source>
</reference>
<dbReference type="RefSeq" id="WP_344923937.1">
    <property type="nucleotide sequence ID" value="NZ_BAAAYK010000010.1"/>
</dbReference>
<organism evidence="2 3">
    <name type="scientific">Saccharopolyspora gregorii</name>
    <dbReference type="NCBI Taxonomy" id="33914"/>
    <lineage>
        <taxon>Bacteria</taxon>
        <taxon>Bacillati</taxon>
        <taxon>Actinomycetota</taxon>
        <taxon>Actinomycetes</taxon>
        <taxon>Pseudonocardiales</taxon>
        <taxon>Pseudonocardiaceae</taxon>
        <taxon>Saccharopolyspora</taxon>
    </lineage>
</organism>
<keyword evidence="3" id="KW-1185">Reference proteome</keyword>
<sequence>MSMDEHEFMDRVDDLLSAVQQRAPGVFASYLSSAARAGEHGLVLDSIACTLREKNIPLSPEEAAELRELLYYFELPVDALDSINDRDAVLASLNVVRAK</sequence>
<dbReference type="EMBL" id="BAAAYK010000038">
    <property type="protein sequence ID" value="GAA3355574.1"/>
    <property type="molecule type" value="Genomic_DNA"/>
</dbReference>
<protein>
    <recommendedName>
        <fullName evidence="4">MafI family immunity protein</fullName>
    </recommendedName>
</protein>
<proteinExistence type="predicted"/>
<evidence type="ECO:0000313" key="3">
    <source>
        <dbReference type="Proteomes" id="UP001500483"/>
    </source>
</evidence>
<accession>A0ABP6RK65</accession>
<evidence type="ECO:0008006" key="4">
    <source>
        <dbReference type="Google" id="ProtNLM"/>
    </source>
</evidence>
<evidence type="ECO:0000313" key="2">
    <source>
        <dbReference type="EMBL" id="GAA3355574.1"/>
    </source>
</evidence>
<evidence type="ECO:0000313" key="1">
    <source>
        <dbReference type="EMBL" id="GAA3352960.1"/>
    </source>
</evidence>